<dbReference type="Proteomes" id="UP000199069">
    <property type="component" value="Unassembled WGS sequence"/>
</dbReference>
<dbReference type="InterPro" id="IPR013535">
    <property type="entry name" value="PUL_dom"/>
</dbReference>
<dbReference type="GO" id="GO:0070646">
    <property type="term" value="P:protein modification by small protein removal"/>
    <property type="evidence" value="ECO:0007669"/>
    <property type="project" value="TreeGrafter"/>
</dbReference>
<protein>
    <submittedName>
        <fullName evidence="5 6">Thioredoxin family protein</fullName>
    </submittedName>
</protein>
<dbReference type="Pfam" id="PF05903">
    <property type="entry name" value="Peptidase_C97"/>
    <property type="match status" value="1"/>
</dbReference>
<comment type="similarity">
    <text evidence="1">Belongs to the DeSI family.</text>
</comment>
<dbReference type="GO" id="GO:0008233">
    <property type="term" value="F:peptidase activity"/>
    <property type="evidence" value="ECO:0007669"/>
    <property type="project" value="UniProtKB-KW"/>
</dbReference>
<reference evidence="5 7" key="1">
    <citation type="submission" date="2015-07" db="EMBL/GenBank/DDBJ databases">
        <authorList>
            <person name="Cajimat M.N.B."/>
            <person name="Milazzo M.L."/>
            <person name="Fulhorst C.F."/>
        </authorList>
    </citation>
    <scope>NUCLEOTIDE SEQUENCE [LARGE SCALE GENOMIC DNA]</scope>
    <source>
        <strain evidence="5">Single colony</strain>
    </source>
</reference>
<dbReference type="SMART" id="SM01179">
    <property type="entry name" value="DUF862"/>
    <property type="match status" value="1"/>
</dbReference>
<dbReference type="PROSITE" id="PS51858">
    <property type="entry name" value="PPPDE"/>
    <property type="match status" value="1"/>
</dbReference>
<dbReference type="Pfam" id="PF08324">
    <property type="entry name" value="PUL"/>
    <property type="match status" value="1"/>
</dbReference>
<dbReference type="InterPro" id="IPR008580">
    <property type="entry name" value="PPPDE_dom"/>
</dbReference>
<dbReference type="AlphaFoldDB" id="A0A0K3CF02"/>
<evidence type="ECO:0000256" key="3">
    <source>
        <dbReference type="ARBA" id="ARBA00022801"/>
    </source>
</evidence>
<name>A0A0K3CF02_RHOTO</name>
<keyword evidence="7" id="KW-1185">Reference proteome</keyword>
<evidence type="ECO:0000256" key="1">
    <source>
        <dbReference type="ARBA" id="ARBA00008140"/>
    </source>
</evidence>
<evidence type="ECO:0000313" key="7">
    <source>
        <dbReference type="Proteomes" id="UP000199069"/>
    </source>
</evidence>
<dbReference type="PANTHER" id="PTHR12378">
    <property type="entry name" value="DESUMOYLATING ISOPEPTIDASE"/>
    <property type="match status" value="1"/>
</dbReference>
<dbReference type="EMBL" id="CWKI01000005">
    <property type="protein sequence ID" value="CTR07157.1"/>
    <property type="molecule type" value="Genomic_DNA"/>
</dbReference>
<dbReference type="STRING" id="5286.A0A0K3CF02"/>
<evidence type="ECO:0000313" key="8">
    <source>
        <dbReference type="Proteomes" id="UP000239560"/>
    </source>
</evidence>
<evidence type="ECO:0000313" key="6">
    <source>
        <dbReference type="EMBL" id="PRQ75371.1"/>
    </source>
</evidence>
<keyword evidence="3" id="KW-0378">Hydrolase</keyword>
<sequence length="670" mass="71785">MSSSTPSPDANAGGEPVSLYIYDLSNGLAAMWGQALTGRPVEGIWHTSLVLYGMEVFFGQGISIVSPPGTTHHGVPKKKLSCGVTHLDKETFLEYIEGLRETYTADAYHLLEFNCNTFTNDVLSFLNSSSIPSYILSQPSEIMSTPFGAQMRPMIEQMFVGRRTASAGRAEIGRLTSQLGMGGLPTPAPTPPSAESVASNLQIVTSAASLRSTLAASPSVIVLYTHPSSSASSIAKTTFESLAREYGRTKFVLVETHLAHDGAKEFADLGLKKGEGETLALFARGRCVKPLPSPSPDALEDKIKWLEDRLWLTHPHSSLGLSHLDALVSRARKGEGLTSWKGVPKRDGLERKSVEEVVGAAFEVERRREEVCAVMRGAVGRVFEAAQGGKGVELDEEAWGAAIETLEALSTAEKLDAPLFPLIDLLRLAFSLPTTSVSPITLASLPQLIAALAGTLDSRSSAPSFETDLLTSLKLISNLLTSLKLISNLLSPAFQPPALTARVLAPDCLPSLTRLVLHALLSPPSSSASKLPLVAAQTAFSLVARVCEERMYEEDVGGEEWEVEVASAVVEALGGAEDGEIRESPFRSFAPFLSMKGVLIAVVGIELAVHHLTNTLGTLLFLSPHFASVQSLLEVLETDAVLARVEERTGKAERELVREVRRLVKSGGEA</sequence>
<dbReference type="OrthoDB" id="21221at2759"/>
<reference evidence="6 8" key="2">
    <citation type="journal article" date="2018" name="Elife">
        <title>Functional genomics of lipid metabolism in the oleaginous yeast Rhodosporidium toruloides.</title>
        <authorList>
            <person name="Coradetti S.T."/>
            <person name="Pinel D."/>
            <person name="Geiselman G."/>
            <person name="Ito M."/>
            <person name="Mondo S."/>
            <person name="Reilly M.C."/>
            <person name="Cheng Y.F."/>
            <person name="Bauer S."/>
            <person name="Grigoriev I."/>
            <person name="Gladden J.M."/>
            <person name="Simmons B.A."/>
            <person name="Brem R."/>
            <person name="Arkin A.P."/>
            <person name="Skerker J.M."/>
        </authorList>
    </citation>
    <scope>NUCLEOTIDE SEQUENCE [LARGE SCALE GENOMIC DNA]</scope>
    <source>
        <strain evidence="6 8">NBRC 0880</strain>
    </source>
</reference>
<gene>
    <name evidence="5" type="primary">FGENESH: predicted gene_5.563</name>
    <name evidence="6" type="ORF">AAT19DRAFT_14393</name>
    <name evidence="5" type="ORF">BN2166_0030180</name>
</gene>
<dbReference type="EMBL" id="LCTV02000005">
    <property type="protein sequence ID" value="PRQ75371.1"/>
    <property type="molecule type" value="Genomic_DNA"/>
</dbReference>
<dbReference type="GO" id="GO:0006508">
    <property type="term" value="P:proteolysis"/>
    <property type="evidence" value="ECO:0007669"/>
    <property type="project" value="UniProtKB-KW"/>
</dbReference>
<proteinExistence type="inferred from homology"/>
<dbReference type="Gene3D" id="1.25.10.10">
    <property type="entry name" value="Leucine-rich Repeat Variant"/>
    <property type="match status" value="1"/>
</dbReference>
<accession>A0A0K3CF02</accession>
<evidence type="ECO:0000313" key="5">
    <source>
        <dbReference type="EMBL" id="CTR07157.1"/>
    </source>
</evidence>
<evidence type="ECO:0000256" key="2">
    <source>
        <dbReference type="ARBA" id="ARBA00022670"/>
    </source>
</evidence>
<evidence type="ECO:0000259" key="4">
    <source>
        <dbReference type="PROSITE" id="PS51858"/>
    </source>
</evidence>
<dbReference type="InterPro" id="IPR042266">
    <property type="entry name" value="PPPDE_sf"/>
</dbReference>
<keyword evidence="2" id="KW-0645">Protease</keyword>
<feature type="domain" description="PPPDE" evidence="4">
    <location>
        <begin position="15"/>
        <end position="156"/>
    </location>
</feature>
<organism evidence="5 7">
    <name type="scientific">Rhodotorula toruloides</name>
    <name type="common">Yeast</name>
    <name type="synonym">Rhodosporidium toruloides</name>
    <dbReference type="NCBI Taxonomy" id="5286"/>
    <lineage>
        <taxon>Eukaryota</taxon>
        <taxon>Fungi</taxon>
        <taxon>Dikarya</taxon>
        <taxon>Basidiomycota</taxon>
        <taxon>Pucciniomycotina</taxon>
        <taxon>Microbotryomycetes</taxon>
        <taxon>Sporidiobolales</taxon>
        <taxon>Sporidiobolaceae</taxon>
        <taxon>Rhodotorula</taxon>
    </lineage>
</organism>
<dbReference type="Proteomes" id="UP000239560">
    <property type="component" value="Unassembled WGS sequence"/>
</dbReference>
<dbReference type="Gene3D" id="3.90.1720.30">
    <property type="entry name" value="PPPDE domains"/>
    <property type="match status" value="1"/>
</dbReference>
<dbReference type="InterPro" id="IPR011989">
    <property type="entry name" value="ARM-like"/>
</dbReference>
<dbReference type="PANTHER" id="PTHR12378:SF7">
    <property type="entry name" value="DESUMOYLATING ISOPEPTIDASE 1"/>
    <property type="match status" value="1"/>
</dbReference>